<evidence type="ECO:0000313" key="3">
    <source>
        <dbReference type="Proteomes" id="UP001054811"/>
    </source>
</evidence>
<dbReference type="RefSeq" id="WP_259611008.1">
    <property type="nucleotide sequence ID" value="NZ_CP091139.2"/>
</dbReference>
<feature type="compositionally biased region" description="Low complexity" evidence="1">
    <location>
        <begin position="1"/>
        <end position="14"/>
    </location>
</feature>
<proteinExistence type="predicted"/>
<keyword evidence="3" id="KW-1185">Reference proteome</keyword>
<evidence type="ECO:0000256" key="1">
    <source>
        <dbReference type="SAM" id="MobiDB-lite"/>
    </source>
</evidence>
<name>A0ABY5NH45_9MICO</name>
<dbReference type="Proteomes" id="UP001054811">
    <property type="component" value="Chromosome"/>
</dbReference>
<evidence type="ECO:0000313" key="2">
    <source>
        <dbReference type="EMBL" id="UUT34485.1"/>
    </source>
</evidence>
<accession>A0ABY5NH45</accession>
<sequence>MSSRGASGSSSIRAADLRSTGTGGTAVDGLTRFGLPFAASSEDRAGMQALIAQRKREELLILTNLEPAVLSAFELEDRTYVVGHSQEAGLWLAVGVQRDDLAELLPARRSRPYAGLIPTRPRTEAVETA</sequence>
<feature type="region of interest" description="Disordered" evidence="1">
    <location>
        <begin position="1"/>
        <end position="30"/>
    </location>
</feature>
<reference evidence="2" key="1">
    <citation type="submission" date="2022-01" db="EMBL/GenBank/DDBJ databases">
        <title>Microbacterium eymi and Microbacterium rhizovicinus sp. nov., isolated from the rhizospheric soil of Elymus tsukushiensis, a plant native to the Dokdo Islands, Republic of Korea.</title>
        <authorList>
            <person name="Hwang Y.J."/>
        </authorList>
    </citation>
    <scope>NUCLEOTIDE SEQUENCE</scope>
    <source>
        <strain evidence="2">KUDC0405</strain>
    </source>
</reference>
<gene>
    <name evidence="2" type="ORF">L2X98_28435</name>
</gene>
<organism evidence="2 3">
    <name type="scientific">Microbacterium elymi</name>
    <dbReference type="NCBI Taxonomy" id="2909587"/>
    <lineage>
        <taxon>Bacteria</taxon>
        <taxon>Bacillati</taxon>
        <taxon>Actinomycetota</taxon>
        <taxon>Actinomycetes</taxon>
        <taxon>Micrococcales</taxon>
        <taxon>Microbacteriaceae</taxon>
        <taxon>Microbacterium</taxon>
    </lineage>
</organism>
<dbReference type="EMBL" id="CP091139">
    <property type="protein sequence ID" value="UUT34485.1"/>
    <property type="molecule type" value="Genomic_DNA"/>
</dbReference>
<protein>
    <submittedName>
        <fullName evidence="2">Uncharacterized protein</fullName>
    </submittedName>
</protein>